<feature type="domain" description="Trs120/TRAPPC9 fourth Ig-like" evidence="8">
    <location>
        <begin position="1115"/>
        <end position="1250"/>
    </location>
</feature>
<evidence type="ECO:0008006" key="11">
    <source>
        <dbReference type="Google" id="ProtNLM"/>
    </source>
</evidence>
<protein>
    <recommendedName>
        <fullName evidence="11">Trafficking protein particle complex II-specific subunit 120 homolog</fullName>
    </recommendedName>
</protein>
<evidence type="ECO:0000259" key="7">
    <source>
        <dbReference type="Pfam" id="PF26282"/>
    </source>
</evidence>
<evidence type="ECO:0000256" key="2">
    <source>
        <dbReference type="ARBA" id="ARBA00023034"/>
    </source>
</evidence>
<evidence type="ECO:0000259" key="4">
    <source>
        <dbReference type="Pfam" id="PF08626"/>
    </source>
</evidence>
<evidence type="ECO:0000256" key="3">
    <source>
        <dbReference type="SAM" id="MobiDB-lite"/>
    </source>
</evidence>
<feature type="domain" description="Trs120/TRAPPC9 N-terminal" evidence="4">
    <location>
        <begin position="274"/>
        <end position="339"/>
    </location>
</feature>
<reference evidence="9" key="1">
    <citation type="journal article" date="2020" name="bioRxiv">
        <title>Hybrid origin of Populus tomentosa Carr. identified through genome sequencing and phylogenomic analysis.</title>
        <authorList>
            <person name="An X."/>
            <person name="Gao K."/>
            <person name="Chen Z."/>
            <person name="Li J."/>
            <person name="Yang X."/>
            <person name="Yang X."/>
            <person name="Zhou J."/>
            <person name="Guo T."/>
            <person name="Zhao T."/>
            <person name="Huang S."/>
            <person name="Miao D."/>
            <person name="Khan W.U."/>
            <person name="Rao P."/>
            <person name="Ye M."/>
            <person name="Lei B."/>
            <person name="Liao W."/>
            <person name="Wang J."/>
            <person name="Ji L."/>
            <person name="Li Y."/>
            <person name="Guo B."/>
            <person name="Mustafa N.S."/>
            <person name="Li S."/>
            <person name="Yun Q."/>
            <person name="Keller S.R."/>
            <person name="Mao J."/>
            <person name="Zhang R."/>
            <person name="Strauss S.H."/>
        </authorList>
    </citation>
    <scope>NUCLEOTIDE SEQUENCE</scope>
    <source>
        <strain evidence="9">GM15</strain>
        <tissue evidence="9">Leaf</tissue>
    </source>
</reference>
<evidence type="ECO:0000259" key="6">
    <source>
        <dbReference type="Pfam" id="PF26254"/>
    </source>
</evidence>
<dbReference type="Pfam" id="PF26254">
    <property type="entry name" value="Ig_TRAPPC9-Trs120_1st"/>
    <property type="match status" value="1"/>
</dbReference>
<dbReference type="Pfam" id="PF26282">
    <property type="entry name" value="Ig_TRAPPC9-Trs120_3rd"/>
    <property type="match status" value="1"/>
</dbReference>
<dbReference type="InterPro" id="IPR013935">
    <property type="entry name" value="Trs120_TRAPPC9"/>
</dbReference>
<evidence type="ECO:0000259" key="5">
    <source>
        <dbReference type="Pfam" id="PF26251"/>
    </source>
</evidence>
<gene>
    <name evidence="9" type="ORF">POTOM_056830</name>
</gene>
<dbReference type="InterPro" id="IPR058567">
    <property type="entry name" value="Ig_TRAPPC9_Trs120_3rd"/>
</dbReference>
<dbReference type="InterPro" id="IPR058565">
    <property type="entry name" value="Ig_TRAPPC9_Trs120_1st"/>
</dbReference>
<dbReference type="InterPro" id="IPR058568">
    <property type="entry name" value="Ig_TRAPPC9_Trs120_4th"/>
</dbReference>
<organism evidence="9 10">
    <name type="scientific">Populus tomentosa</name>
    <name type="common">Chinese white poplar</name>
    <dbReference type="NCBI Taxonomy" id="118781"/>
    <lineage>
        <taxon>Eukaryota</taxon>
        <taxon>Viridiplantae</taxon>
        <taxon>Streptophyta</taxon>
        <taxon>Embryophyta</taxon>
        <taxon>Tracheophyta</taxon>
        <taxon>Spermatophyta</taxon>
        <taxon>Magnoliopsida</taxon>
        <taxon>eudicotyledons</taxon>
        <taxon>Gunneridae</taxon>
        <taxon>Pentapetalae</taxon>
        <taxon>rosids</taxon>
        <taxon>fabids</taxon>
        <taxon>Malpighiales</taxon>
        <taxon>Salicaceae</taxon>
        <taxon>Saliceae</taxon>
        <taxon>Populus</taxon>
    </lineage>
</organism>
<dbReference type="GO" id="GO:0005802">
    <property type="term" value="C:trans-Golgi network"/>
    <property type="evidence" value="ECO:0007669"/>
    <property type="project" value="TreeGrafter"/>
</dbReference>
<dbReference type="Proteomes" id="UP000886885">
    <property type="component" value="Chromosome 18D"/>
</dbReference>
<sequence>MHRLVPFVLALVTFQKEPNTPSRPPPSNTTTESRNVSPLSPVSNIVSDSVLHSTPYCNSLHLHLQSPSDPIMEPDVSVETSAMIRIAIIPIGKIPHQTLRDYYSMFLHHHTIPLSSISSFYTEEQKSPFTNQPWETGSLRFKFVLGGAPPSPWEDFQSNRKILAVIGVCHCPLSPDLDSVIEEFDGVCKGYASARVTRCFGFFPCDSQLEDGGKKGENLRLFPPADRQTQEMHLQTMMQEIAASLLMEFEKYVFQAESAGTILKTPLDSQASLSSEEVIKAKKRRLGRAQKTIGDYCLLAGSPVDANAHYSTALELSRLTADYFWYAGALEGSVCALLIDRLGLKDPSLEDEVRYRYNSVISHYKKSFIPENAQRVSPLSFELEADLKLARYLCRRELAKDVVDLLTSAADGAKSLIDATDRLILYVEIARLFGTLGYQRKAAFFTRQVAQLYLQQDGKLAAISALQVLAMTTKAYRVQSRASISNNSHINEVGSGHADSGKMHHQSVVSLFESQWSTLQMVVLREILLSAVRAGDPLAAWSAAARLLRSYYPLITPAGQNGLARALANSSEMLPSGIRCSDPALPFVRLYSFPLHTSQMDIVKRNPGIEDWWVGSAPSGPFIYTPFSKGEPNDSSKQELIWIVGEPVQILVELANPCGFNLMVDSIYLSVHSGNFDPFPISVDLPPNSSKVITLSGIPTSVGLVTIPGCIVHCFGVITEHLFRDVDNLLHGAAQGLVLSDPFRCCGSPKLKNVSVPNISVVPPLPSLVSHVVGGNGAIVLYEGEIREIYISLANAGTVPVEQAHISLSGKHQDSVLSISFETLKSVLPLKPGAEVILPVTLKAWKLGLVDLDNASGSTGRQLKDSSSPSLLIHYAGPLTDCEDPPEGSAVPPGRRLVVPLNICVLQGLSFVKARLLSMEIPAHVGENLPKPIYLENSASKEAIGSETKMDGLVKIDPFRGSWGLRFLELELSNPTDLVFEISVSVQLDSTEDKLSAGQDATEYGYPKTRIDRDFSARVLIPLEHFKLPILDGSFFMKDFKPDGPAGSRNSSFSEKSAKAELKASINNLISRIKVRWQSGRTSSGELNIKDAIQAALKTSAMDVLLPDPLTFGFRLVRDNLLQESGDSRPKGSVLAHDMTPMEVLVRNNTKEMIRMSLNITCRDVAGENCVEGTKATVLWSGVLNGITMEVPPLQESKHSFSLYFLVPGEYTLIAAALIEDANDLLRARAKTNSPEEPIFCRGPPFHIRVIGTA</sequence>
<proteinExistence type="predicted"/>
<evidence type="ECO:0000313" key="10">
    <source>
        <dbReference type="Proteomes" id="UP000886885"/>
    </source>
</evidence>
<comment type="subcellular location">
    <subcellularLocation>
        <location evidence="1">Golgi apparatus</location>
    </subcellularLocation>
</comment>
<dbReference type="PANTHER" id="PTHR21512">
    <property type="entry name" value="TRAFFICKING PROTEIN PARTICLE COMPLEX SUBUNIT 9"/>
    <property type="match status" value="1"/>
</dbReference>
<evidence type="ECO:0000256" key="1">
    <source>
        <dbReference type="ARBA" id="ARBA00004555"/>
    </source>
</evidence>
<evidence type="ECO:0000259" key="8">
    <source>
        <dbReference type="Pfam" id="PF26283"/>
    </source>
</evidence>
<feature type="domain" description="Trs120/TRAPPC9 N-terminal" evidence="4">
    <location>
        <begin position="78"/>
        <end position="268"/>
    </location>
</feature>
<dbReference type="EMBL" id="JAAWWB010000036">
    <property type="protein sequence ID" value="KAG6739239.1"/>
    <property type="molecule type" value="Genomic_DNA"/>
</dbReference>
<feature type="domain" description="Trs120/TRAPPC9 first Ig-like" evidence="6">
    <location>
        <begin position="617"/>
        <end position="716"/>
    </location>
</feature>
<dbReference type="PANTHER" id="PTHR21512:SF5">
    <property type="entry name" value="TRAFFICKING PROTEIN PARTICLE COMPLEX SUBUNIT 9"/>
    <property type="match status" value="1"/>
</dbReference>
<dbReference type="Pfam" id="PF26283">
    <property type="entry name" value="Ig_TRAPPC9-Trs120_4th"/>
    <property type="match status" value="1"/>
</dbReference>
<comment type="caution">
    <text evidence="9">The sequence shown here is derived from an EMBL/GenBank/DDBJ whole genome shotgun (WGS) entry which is preliminary data.</text>
</comment>
<keyword evidence="2" id="KW-0333">Golgi apparatus</keyword>
<evidence type="ECO:0000313" key="9">
    <source>
        <dbReference type="EMBL" id="KAG6739239.1"/>
    </source>
</evidence>
<name>A0A8X8C4D1_POPTO</name>
<feature type="domain" description="Trs120/TRAPPC9 TPR region" evidence="5">
    <location>
        <begin position="401"/>
        <end position="567"/>
    </location>
</feature>
<keyword evidence="10" id="KW-1185">Reference proteome</keyword>
<dbReference type="OrthoDB" id="27962at2759"/>
<dbReference type="InterPro" id="IPR058563">
    <property type="entry name" value="Trs120_TRAPPC9_N"/>
</dbReference>
<dbReference type="Pfam" id="PF26251">
    <property type="entry name" value="TPR_TRAPPC9-Trs120"/>
    <property type="match status" value="1"/>
</dbReference>
<dbReference type="Pfam" id="PF08626">
    <property type="entry name" value="TRAPPC9-Trs120"/>
    <property type="match status" value="2"/>
</dbReference>
<feature type="domain" description="Trs120/TRAPPC9 third Ig-like" evidence="7">
    <location>
        <begin position="946"/>
        <end position="1105"/>
    </location>
</feature>
<feature type="region of interest" description="Disordered" evidence="3">
    <location>
        <begin position="16"/>
        <end position="41"/>
    </location>
</feature>
<accession>A0A8X8C4D1</accession>
<dbReference type="Pfam" id="PF26280">
    <property type="entry name" value="Ig_TRAPPC9-Trs120_2nd"/>
    <property type="match status" value="1"/>
</dbReference>
<dbReference type="InterPro" id="IPR058564">
    <property type="entry name" value="TPR_TRAPPC9_Trs120"/>
</dbReference>
<dbReference type="AlphaFoldDB" id="A0A8X8C4D1"/>